<dbReference type="AlphaFoldDB" id="A0A073CYK1"/>
<dbReference type="Pfam" id="PF00990">
    <property type="entry name" value="GGDEF"/>
    <property type="match status" value="1"/>
</dbReference>
<name>A0A073CYK1_PLAA1</name>
<proteinExistence type="predicted"/>
<dbReference type="InterPro" id="IPR000160">
    <property type="entry name" value="GGDEF_dom"/>
</dbReference>
<dbReference type="SUPFAM" id="SSF55073">
    <property type="entry name" value="Nucleotide cyclase"/>
    <property type="match status" value="1"/>
</dbReference>
<gene>
    <name evidence="2" type="ORF">A19Y_4501</name>
</gene>
<dbReference type="HOGENOM" id="CLU_3171439_0_0_3"/>
<evidence type="ECO:0000313" key="3">
    <source>
        <dbReference type="Proteomes" id="UP000027395"/>
    </source>
</evidence>
<reference evidence="2 3" key="1">
    <citation type="journal article" date="2014" name="Appl. Environ. Microbiol.">
        <title>Elucidation of insertion elements encoded on plasmids and in vitro construction of shuttle vectors from the toxic cyanobacterium Planktothrix.</title>
        <authorList>
            <person name="Christiansen G."/>
            <person name="Goesmann A."/>
            <person name="Kurmayer R."/>
        </authorList>
    </citation>
    <scope>NUCLEOTIDE SEQUENCE [LARGE SCALE GENOMIC DNA]</scope>
    <source>
        <strain evidence="2 3">NIVA-CYA 126/8</strain>
    </source>
</reference>
<keyword evidence="3" id="KW-1185">Reference proteome</keyword>
<organism evidence="2 3">
    <name type="scientific">Planktothrix agardhii (strain NIVA-CYA 126/8)</name>
    <dbReference type="NCBI Taxonomy" id="388467"/>
    <lineage>
        <taxon>Bacteria</taxon>
        <taxon>Bacillati</taxon>
        <taxon>Cyanobacteriota</taxon>
        <taxon>Cyanophyceae</taxon>
        <taxon>Oscillatoriophycideae</taxon>
        <taxon>Oscillatoriales</taxon>
        <taxon>Microcoleaceae</taxon>
        <taxon>Planktothrix</taxon>
    </lineage>
</organism>
<accession>A0A073CYK1</accession>
<protein>
    <recommendedName>
        <fullName evidence="1">GGDEF domain-containing protein</fullName>
    </recommendedName>
</protein>
<dbReference type="PATRIC" id="fig|388467.6.peg.4441"/>
<evidence type="ECO:0000313" key="2">
    <source>
        <dbReference type="EMBL" id="KEI69145.1"/>
    </source>
</evidence>
<dbReference type="InterPro" id="IPR043128">
    <property type="entry name" value="Rev_trsase/Diguanyl_cyclase"/>
</dbReference>
<dbReference type="Proteomes" id="UP000027395">
    <property type="component" value="Chromosome"/>
</dbReference>
<dbReference type="InterPro" id="IPR029787">
    <property type="entry name" value="Nucleotide_cyclase"/>
</dbReference>
<sequence>MSLGIACTIPSDEISPYALIGAADQALYLAKQQGRACYYCVQEMAAI</sequence>
<evidence type="ECO:0000259" key="1">
    <source>
        <dbReference type="Pfam" id="PF00990"/>
    </source>
</evidence>
<dbReference type="EMBL" id="CM002803">
    <property type="protein sequence ID" value="KEI69145.1"/>
    <property type="molecule type" value="Genomic_DNA"/>
</dbReference>
<feature type="domain" description="GGDEF" evidence="1">
    <location>
        <begin position="1"/>
        <end position="36"/>
    </location>
</feature>
<dbReference type="Gene3D" id="3.30.70.270">
    <property type="match status" value="1"/>
</dbReference>
<dbReference type="STRING" id="388467.A19Y_4501"/>